<evidence type="ECO:0000313" key="3">
    <source>
        <dbReference type="EMBL" id="NYE81533.1"/>
    </source>
</evidence>
<sequence>MPERLPVTGALPQTAWRRTGHGEPVILIHGVGMAQSVWQPQVDALSRDHDVIVYDMLGHGDSTLPAEGATLADYAAQLADLMDHLGIKAANIVGHSMGALIALEFALTQPKRTLRVAALNAVFERTPEQRAAVQARAEALKQSGFAATIGPTIDRWFGTPVPARLRDAADLVAGLLTRVSPTGYARTYRLFASSDAVHASRLPTLAMPALFLTGEFDANSSPAMSRAMGDLAPNAVVKILPDARHMMNLTHPDEVNASLRTFLAMPRDVEYFDIESKNQEVHHDVSP</sequence>
<protein>
    <submittedName>
        <fullName evidence="3">Pimeloyl-ACP methyl ester carboxylesterase</fullName>
    </submittedName>
</protein>
<keyword evidence="4" id="KW-1185">Reference proteome</keyword>
<organism evidence="3 4">
    <name type="scientific">Pigmentiphaga litoralis</name>
    <dbReference type="NCBI Taxonomy" id="516702"/>
    <lineage>
        <taxon>Bacteria</taxon>
        <taxon>Pseudomonadati</taxon>
        <taxon>Pseudomonadota</taxon>
        <taxon>Betaproteobacteria</taxon>
        <taxon>Burkholderiales</taxon>
        <taxon>Alcaligenaceae</taxon>
        <taxon>Pigmentiphaga</taxon>
    </lineage>
</organism>
<evidence type="ECO:0000313" key="4">
    <source>
        <dbReference type="Proteomes" id="UP000542125"/>
    </source>
</evidence>
<dbReference type="PANTHER" id="PTHR43798:SF31">
    <property type="entry name" value="AB HYDROLASE SUPERFAMILY PROTEIN YCLE"/>
    <property type="match status" value="1"/>
</dbReference>
<accession>A0A7Y9IS31</accession>
<feature type="domain" description="AB hydrolase-1" evidence="2">
    <location>
        <begin position="24"/>
        <end position="252"/>
    </location>
</feature>
<proteinExistence type="predicted"/>
<dbReference type="GO" id="GO:0016020">
    <property type="term" value="C:membrane"/>
    <property type="evidence" value="ECO:0007669"/>
    <property type="project" value="TreeGrafter"/>
</dbReference>
<dbReference type="RefSeq" id="WP_179583607.1">
    <property type="nucleotide sequence ID" value="NZ_JACBYR010000001.1"/>
</dbReference>
<keyword evidence="1" id="KW-0378">Hydrolase</keyword>
<dbReference type="Proteomes" id="UP000542125">
    <property type="component" value="Unassembled WGS sequence"/>
</dbReference>
<name>A0A7Y9IS31_9BURK</name>
<dbReference type="AlphaFoldDB" id="A0A7Y9IS31"/>
<dbReference type="Pfam" id="PF00561">
    <property type="entry name" value="Abhydrolase_1"/>
    <property type="match status" value="1"/>
</dbReference>
<dbReference type="Gene3D" id="3.40.50.1820">
    <property type="entry name" value="alpha/beta hydrolase"/>
    <property type="match status" value="1"/>
</dbReference>
<dbReference type="SUPFAM" id="SSF53474">
    <property type="entry name" value="alpha/beta-Hydrolases"/>
    <property type="match status" value="1"/>
</dbReference>
<evidence type="ECO:0000259" key="2">
    <source>
        <dbReference type="Pfam" id="PF00561"/>
    </source>
</evidence>
<reference evidence="3 4" key="1">
    <citation type="submission" date="2020-07" db="EMBL/GenBank/DDBJ databases">
        <title>Genomic Encyclopedia of Type Strains, Phase IV (KMG-V): Genome sequencing to study the core and pangenomes of soil and plant-associated prokaryotes.</title>
        <authorList>
            <person name="Whitman W."/>
        </authorList>
    </citation>
    <scope>NUCLEOTIDE SEQUENCE [LARGE SCALE GENOMIC DNA]</scope>
    <source>
        <strain evidence="3 4">SAS40</strain>
    </source>
</reference>
<dbReference type="EMBL" id="JACBYR010000001">
    <property type="protein sequence ID" value="NYE81533.1"/>
    <property type="molecule type" value="Genomic_DNA"/>
</dbReference>
<gene>
    <name evidence="3" type="ORF">FHW18_000804</name>
</gene>
<evidence type="ECO:0000256" key="1">
    <source>
        <dbReference type="ARBA" id="ARBA00022801"/>
    </source>
</evidence>
<dbReference type="PRINTS" id="PR00111">
    <property type="entry name" value="ABHYDROLASE"/>
</dbReference>
<comment type="caution">
    <text evidence="3">The sequence shown here is derived from an EMBL/GenBank/DDBJ whole genome shotgun (WGS) entry which is preliminary data.</text>
</comment>
<dbReference type="PANTHER" id="PTHR43798">
    <property type="entry name" value="MONOACYLGLYCEROL LIPASE"/>
    <property type="match status" value="1"/>
</dbReference>
<dbReference type="InterPro" id="IPR050266">
    <property type="entry name" value="AB_hydrolase_sf"/>
</dbReference>
<dbReference type="InterPro" id="IPR029058">
    <property type="entry name" value="AB_hydrolase_fold"/>
</dbReference>
<dbReference type="GO" id="GO:0016787">
    <property type="term" value="F:hydrolase activity"/>
    <property type="evidence" value="ECO:0007669"/>
    <property type="project" value="UniProtKB-KW"/>
</dbReference>
<dbReference type="InterPro" id="IPR000073">
    <property type="entry name" value="AB_hydrolase_1"/>
</dbReference>